<evidence type="ECO:0000313" key="1">
    <source>
        <dbReference type="EMBL" id="RJO70068.1"/>
    </source>
</evidence>
<dbReference type="Gene3D" id="3.40.50.12780">
    <property type="entry name" value="N-terminal domain of ligase-like"/>
    <property type="match status" value="1"/>
</dbReference>
<dbReference type="Proteomes" id="UP000266677">
    <property type="component" value="Unassembled WGS sequence"/>
</dbReference>
<reference evidence="1 2" key="1">
    <citation type="submission" date="2018-09" db="EMBL/GenBank/DDBJ databases">
        <title>YIM PH21274 draft genome.</title>
        <authorList>
            <person name="Miao C."/>
        </authorList>
    </citation>
    <scope>NUCLEOTIDE SEQUENCE [LARGE SCALE GENOMIC DNA]</scope>
    <source>
        <strain evidence="1 2">YIM PH 21724</strain>
    </source>
</reference>
<protein>
    <submittedName>
        <fullName evidence="1">Phenazine antibiotic biosynthesis protein</fullName>
    </submittedName>
</protein>
<evidence type="ECO:0000313" key="2">
    <source>
        <dbReference type="Proteomes" id="UP000266677"/>
    </source>
</evidence>
<accession>A0A3A4KBR7</accession>
<proteinExistence type="predicted"/>
<name>A0A3A4KBR7_9NOCA</name>
<dbReference type="InterPro" id="IPR042099">
    <property type="entry name" value="ANL_N_sf"/>
</dbReference>
<organism evidence="1 2">
    <name type="scientific">Nocardia panacis</name>
    <dbReference type="NCBI Taxonomy" id="2340916"/>
    <lineage>
        <taxon>Bacteria</taxon>
        <taxon>Bacillati</taxon>
        <taxon>Actinomycetota</taxon>
        <taxon>Actinomycetes</taxon>
        <taxon>Mycobacteriales</taxon>
        <taxon>Nocardiaceae</taxon>
        <taxon>Nocardia</taxon>
    </lineage>
</organism>
<gene>
    <name evidence="1" type="ORF">D5S18_29890</name>
</gene>
<dbReference type="OrthoDB" id="179194at2"/>
<sequence length="369" mass="41013">MSERRVSALDSAWDTPPDADDFVREAVAWHFDPATGSRYWVERAKKLDFDPRRDVRTVADLTKFPNIVDELRDVPLEDLVPVGYKKLGTITEPPVVGESGGTTGAPKRVFAYPDVFEQSWSWYHGRLREHGVADGANWLGVVPAGPHMVGKLTRDTAAYFGGIFFTIDLDPRWAKRCVARGNVEALKDYVDHLISQIEFILRSQHIGTLAITPPLLEALSRRDDLVELINQKVGTITWSGASMDSDTRQVLRTEIFPKANLVGIFGSTMIFCGIPERAGLPVGEPAVFDPPAPFSLFSVVDPETLEPVPYGERGQTISHHITRNLFLPNNLERDTAIRHPHGLGHQGDSISEVRPVQNFGDVKVIEGVY</sequence>
<dbReference type="AlphaFoldDB" id="A0A3A4KBR7"/>
<dbReference type="EMBL" id="QZFU01000041">
    <property type="protein sequence ID" value="RJO70068.1"/>
    <property type="molecule type" value="Genomic_DNA"/>
</dbReference>
<keyword evidence="2" id="KW-1185">Reference proteome</keyword>
<dbReference type="SUPFAM" id="SSF56801">
    <property type="entry name" value="Acetyl-CoA synthetase-like"/>
    <property type="match status" value="1"/>
</dbReference>
<dbReference type="RefSeq" id="WP_120044435.1">
    <property type="nucleotide sequence ID" value="NZ_QZFU01000041.1"/>
</dbReference>
<comment type="caution">
    <text evidence="1">The sequence shown here is derived from an EMBL/GenBank/DDBJ whole genome shotgun (WGS) entry which is preliminary data.</text>
</comment>